<evidence type="ECO:0000256" key="2">
    <source>
        <dbReference type="SAM" id="MobiDB-lite"/>
    </source>
</evidence>
<dbReference type="InterPro" id="IPR050300">
    <property type="entry name" value="GDXG_lipolytic_enzyme"/>
</dbReference>
<dbReference type="Pfam" id="PF20434">
    <property type="entry name" value="BD-FAE"/>
    <property type="match status" value="1"/>
</dbReference>
<dbReference type="Proteomes" id="UP000053923">
    <property type="component" value="Unassembled WGS sequence"/>
</dbReference>
<evidence type="ECO:0000313" key="4">
    <source>
        <dbReference type="EMBL" id="KUL21342.1"/>
    </source>
</evidence>
<dbReference type="OrthoDB" id="255603at2"/>
<feature type="region of interest" description="Disordered" evidence="2">
    <location>
        <begin position="14"/>
        <end position="48"/>
    </location>
</feature>
<name>A0A117MJU0_9ACTN</name>
<organism evidence="4 5">
    <name type="scientific">Streptomyces regalis</name>
    <dbReference type="NCBI Taxonomy" id="68262"/>
    <lineage>
        <taxon>Bacteria</taxon>
        <taxon>Bacillati</taxon>
        <taxon>Actinomycetota</taxon>
        <taxon>Actinomycetes</taxon>
        <taxon>Kitasatosporales</taxon>
        <taxon>Streptomycetaceae</taxon>
        <taxon>Streptomyces</taxon>
    </lineage>
</organism>
<accession>A0A117MJU0</accession>
<sequence>MSYGRLDYGPSPWQRIDLYGPAEPETASGTETPSGTETAPGTQAGPADSAVPVVLVHGGFWRHDRTAHDLEPLACALVGRGHRVAVVEYRPSWDGGAWPAAADDCRAALRELAEQDACWAGATLVGHSAGGHLLLASVAGTARGAAVVLLAPVVDLAEAARLGVGGGSVEDFLAAHLKAGGSHEQATPEPDPADLGSLTVVGAEHDQAVPHELTEHQLTVWGRRGLPLTWVSVPDARHMHLVNPERPACRTVVLPLLTGRASNAEE</sequence>
<keyword evidence="5" id="KW-1185">Reference proteome</keyword>
<comment type="caution">
    <text evidence="4">The sequence shown here is derived from an EMBL/GenBank/DDBJ whole genome shotgun (WGS) entry which is preliminary data.</text>
</comment>
<dbReference type="AlphaFoldDB" id="A0A117MJU0"/>
<dbReference type="PANTHER" id="PTHR48081">
    <property type="entry name" value="AB HYDROLASE SUPERFAMILY PROTEIN C4A8.06C"/>
    <property type="match status" value="1"/>
</dbReference>
<dbReference type="EMBL" id="LLZG01000410">
    <property type="protein sequence ID" value="KUL21342.1"/>
    <property type="molecule type" value="Genomic_DNA"/>
</dbReference>
<evidence type="ECO:0000256" key="1">
    <source>
        <dbReference type="ARBA" id="ARBA00022801"/>
    </source>
</evidence>
<dbReference type="RefSeq" id="WP_062714553.1">
    <property type="nucleotide sequence ID" value="NZ_LLZG01000410.1"/>
</dbReference>
<keyword evidence="1" id="KW-0378">Hydrolase</keyword>
<dbReference type="Gene3D" id="3.40.50.1820">
    <property type="entry name" value="alpha/beta hydrolase"/>
    <property type="match status" value="1"/>
</dbReference>
<feature type="compositionally biased region" description="Polar residues" evidence="2">
    <location>
        <begin position="27"/>
        <end position="41"/>
    </location>
</feature>
<evidence type="ECO:0000313" key="5">
    <source>
        <dbReference type="Proteomes" id="UP000053923"/>
    </source>
</evidence>
<dbReference type="InterPro" id="IPR049492">
    <property type="entry name" value="BD-FAE-like_dom"/>
</dbReference>
<proteinExistence type="predicted"/>
<gene>
    <name evidence="4" type="ORF">ADL12_45290</name>
</gene>
<evidence type="ECO:0000259" key="3">
    <source>
        <dbReference type="Pfam" id="PF20434"/>
    </source>
</evidence>
<dbReference type="SUPFAM" id="SSF53474">
    <property type="entry name" value="alpha/beta-Hydrolases"/>
    <property type="match status" value="1"/>
</dbReference>
<protein>
    <recommendedName>
        <fullName evidence="3">BD-FAE-like domain-containing protein</fullName>
    </recommendedName>
</protein>
<dbReference type="GO" id="GO:0016787">
    <property type="term" value="F:hydrolase activity"/>
    <property type="evidence" value="ECO:0007669"/>
    <property type="project" value="UniProtKB-KW"/>
</dbReference>
<dbReference type="InterPro" id="IPR029058">
    <property type="entry name" value="AB_hydrolase_fold"/>
</dbReference>
<feature type="domain" description="BD-FAE-like" evidence="3">
    <location>
        <begin position="52"/>
        <end position="143"/>
    </location>
</feature>
<reference evidence="5" key="1">
    <citation type="submission" date="2015-10" db="EMBL/GenBank/DDBJ databases">
        <authorList>
            <person name="Ju K.-S."/>
            <person name="Doroghazi J.R."/>
            <person name="Metcalf W.W."/>
        </authorList>
    </citation>
    <scope>NUCLEOTIDE SEQUENCE [LARGE SCALE GENOMIC DNA]</scope>
    <source>
        <strain evidence="5">NRRL 3151</strain>
    </source>
</reference>